<proteinExistence type="predicted"/>
<dbReference type="Proteomes" id="UP000639859">
    <property type="component" value="Unassembled WGS sequence"/>
</dbReference>
<dbReference type="PANTHER" id="PTHR47234:SF1">
    <property type="entry name" value="TONB-DEPENDENT RECEPTOR"/>
    <property type="match status" value="1"/>
</dbReference>
<keyword evidence="7" id="KW-1185">Reference proteome</keyword>
<gene>
    <name evidence="6" type="ORF">I4Q42_03885</name>
</gene>
<evidence type="ECO:0000313" key="7">
    <source>
        <dbReference type="Proteomes" id="UP000639859"/>
    </source>
</evidence>
<comment type="subcellular location">
    <subcellularLocation>
        <location evidence="1">Cell outer membrane</location>
    </subcellularLocation>
</comment>
<evidence type="ECO:0000313" key="6">
    <source>
        <dbReference type="EMBL" id="MBI1682804.1"/>
    </source>
</evidence>
<evidence type="ECO:0000256" key="2">
    <source>
        <dbReference type="ARBA" id="ARBA00023136"/>
    </source>
</evidence>
<dbReference type="PANTHER" id="PTHR47234">
    <property type="match status" value="1"/>
</dbReference>
<dbReference type="Gene3D" id="2.40.170.20">
    <property type="entry name" value="TonB-dependent receptor, beta-barrel domain"/>
    <property type="match status" value="1"/>
</dbReference>
<name>A0ABS0ST49_9CAUL</name>
<evidence type="ECO:0000256" key="4">
    <source>
        <dbReference type="SAM" id="MobiDB-lite"/>
    </source>
</evidence>
<reference evidence="6 7" key="1">
    <citation type="submission" date="2020-11" db="EMBL/GenBank/DDBJ databases">
        <title>genome sequence of strain KACC 18849.</title>
        <authorList>
            <person name="Gao J."/>
            <person name="Zhang X."/>
        </authorList>
    </citation>
    <scope>NUCLEOTIDE SEQUENCE [LARGE SCALE GENOMIC DNA]</scope>
    <source>
        <strain evidence="6 7">KACC 18849</strain>
    </source>
</reference>
<organism evidence="6 7">
    <name type="scientific">Caulobacter hibisci</name>
    <dbReference type="NCBI Taxonomy" id="2035993"/>
    <lineage>
        <taxon>Bacteria</taxon>
        <taxon>Pseudomonadati</taxon>
        <taxon>Pseudomonadota</taxon>
        <taxon>Alphaproteobacteria</taxon>
        <taxon>Caulobacterales</taxon>
        <taxon>Caulobacteraceae</taxon>
        <taxon>Caulobacter</taxon>
    </lineage>
</organism>
<feature type="chain" id="PRO_5045951912" evidence="5">
    <location>
        <begin position="21"/>
        <end position="718"/>
    </location>
</feature>
<keyword evidence="3" id="KW-0998">Cell outer membrane</keyword>
<dbReference type="RefSeq" id="WP_198574751.1">
    <property type="nucleotide sequence ID" value="NZ_JADWOX010000002.1"/>
</dbReference>
<feature type="region of interest" description="Disordered" evidence="4">
    <location>
        <begin position="192"/>
        <end position="214"/>
    </location>
</feature>
<accession>A0ABS0ST49</accession>
<dbReference type="SUPFAM" id="SSF56935">
    <property type="entry name" value="Porins"/>
    <property type="match status" value="1"/>
</dbReference>
<feature type="signal peptide" evidence="5">
    <location>
        <begin position="1"/>
        <end position="20"/>
    </location>
</feature>
<evidence type="ECO:0000256" key="5">
    <source>
        <dbReference type="SAM" id="SignalP"/>
    </source>
</evidence>
<comment type="caution">
    <text evidence="6">The sequence shown here is derived from an EMBL/GenBank/DDBJ whole genome shotgun (WGS) entry which is preliminary data.</text>
</comment>
<keyword evidence="2" id="KW-0472">Membrane</keyword>
<protein>
    <submittedName>
        <fullName evidence="6">TonB-dependent receptor</fullName>
    </submittedName>
</protein>
<keyword evidence="6" id="KW-0675">Receptor</keyword>
<dbReference type="EMBL" id="JADWOX010000002">
    <property type="protein sequence ID" value="MBI1682804.1"/>
    <property type="molecule type" value="Genomic_DNA"/>
</dbReference>
<keyword evidence="5" id="KW-0732">Signal</keyword>
<dbReference type="InterPro" id="IPR036942">
    <property type="entry name" value="Beta-barrel_TonB_sf"/>
</dbReference>
<evidence type="ECO:0000256" key="1">
    <source>
        <dbReference type="ARBA" id="ARBA00004442"/>
    </source>
</evidence>
<evidence type="ECO:0000256" key="3">
    <source>
        <dbReference type="ARBA" id="ARBA00023237"/>
    </source>
</evidence>
<sequence length="718" mass="75205">MFWLLCVLAASDVAAAQASASPGDTPVQLEGVEVTARRGAAAMPPQHELDGAQIDALGAEDIAAVVGQVNAQFGGRAPPVVIVNGQRVADPEAFLGFPPDALTRVEVLPPSATATYGGAADPSRRVINIVLQKQFRSHDGALTASGPTAGGATSLIGDIRRSSILDLNTSRSGLRVSGDTSLRADERADYLESHPESAGATLRPQTRRVSVDTARTRSLGTWRGSLRAMASAQSSRFIAATGGTTVANRSEGQSLNLTGGLGGSAAGWMIVSSLSGQASRNESSGLTDARTNNRSANLNLSANRTLLTLPAGGMTMELSGRAFRSHSETKGGTPRSFFSSGEDVDLALAVPLLNASTDSGAPFGGRLGDASLRLGAGMRRADSGQGDNLSGNLFWSPTKSLNLVGAWSRATDVPMDNQRFAPAIYGAPIVVFDFRTGQSVEVLPLTGGNPDLRTSRRDRVTFGVSSGPFTPLKLYGGVNYERSEAVDGIGSLPPATADVEAAFPDRFQRDADGRLVSIDQRSINIASSRSTSLSSNLNFAIPLDKEGAPGPISQVQIYLNHSIRLSDATVIREGLPSMDRLAGDGGGAPRQDLTLSLNARRGPWGFNAGANWRGGYRIRNESGRNGDGDLLVDDFGSLSVKISYLVSRQAAPQSKAQNPVAGPAGRRNRGFTLTADVDNLLDARPRARLGDGRPAPGYGRDDRDPLGRVVRIGLAGRF</sequence>